<comment type="caution">
    <text evidence="1">The sequence shown here is derived from an EMBL/GenBank/DDBJ whole genome shotgun (WGS) entry which is preliminary data.</text>
</comment>
<dbReference type="EMBL" id="JBFDAA010000006">
    <property type="protein sequence ID" value="KAL1131742.1"/>
    <property type="molecule type" value="Genomic_DNA"/>
</dbReference>
<protein>
    <recommendedName>
        <fullName evidence="3">PI-PLC X domain-containing protein 1</fullName>
    </recommendedName>
</protein>
<dbReference type="AlphaFoldDB" id="A0ABD0YWM1"/>
<sequence length="416" mass="47896">PIYLSVSSLFRESIQGTALIDREIQIHWEIDVDKIKFYLEEPTKSSIPVLQFNTINYPEGFLQTNITLGNPTFPGGWDVNSVDPPVTGDQCLPFWVTAYRKNELVHIECLKIRPTWMQDNRLSIGNLAVTSLFLPGTHNSGCYKRGESLSHRDTAGRYLMAQDQDLWSQLVYGIRYFDLRIGYYPIRKNGTEISDSDNSFWINHDLIKVKLLAPLLKQLKKFILQARDEVVVLDFHRFPVGFSSRRNRHDLLVALLERELKDIAVPYKGVWPTLDRIWGKSQRLIISYGDSTVARDKDWLWPPIKQMWGNQQTLEGLQHFLNITMANMELKENSNQLWAAMAHLTPAPLDILFNPSGSLRTLANSINKNLTGWFKTEWWTTTNIIATDFFLENDLINVAVAANIRKGNKAKKYVID</sequence>
<gene>
    <name evidence="1" type="ORF">AAG570_011355</name>
</gene>
<proteinExistence type="predicted"/>
<feature type="non-terminal residue" evidence="1">
    <location>
        <position position="1"/>
    </location>
</feature>
<evidence type="ECO:0008006" key="3">
    <source>
        <dbReference type="Google" id="ProtNLM"/>
    </source>
</evidence>
<organism evidence="1 2">
    <name type="scientific">Ranatra chinensis</name>
    <dbReference type="NCBI Taxonomy" id="642074"/>
    <lineage>
        <taxon>Eukaryota</taxon>
        <taxon>Metazoa</taxon>
        <taxon>Ecdysozoa</taxon>
        <taxon>Arthropoda</taxon>
        <taxon>Hexapoda</taxon>
        <taxon>Insecta</taxon>
        <taxon>Pterygota</taxon>
        <taxon>Neoptera</taxon>
        <taxon>Paraneoptera</taxon>
        <taxon>Hemiptera</taxon>
        <taxon>Heteroptera</taxon>
        <taxon>Panheteroptera</taxon>
        <taxon>Nepomorpha</taxon>
        <taxon>Nepidae</taxon>
        <taxon>Ranatrinae</taxon>
        <taxon>Ranatra</taxon>
    </lineage>
</organism>
<keyword evidence="2" id="KW-1185">Reference proteome</keyword>
<dbReference type="Proteomes" id="UP001558652">
    <property type="component" value="Unassembled WGS sequence"/>
</dbReference>
<dbReference type="InterPro" id="IPR017946">
    <property type="entry name" value="PLC-like_Pdiesterase_TIM-brl"/>
</dbReference>
<dbReference type="SUPFAM" id="SSF51695">
    <property type="entry name" value="PLC-like phosphodiesterases"/>
    <property type="match status" value="1"/>
</dbReference>
<dbReference type="InterPro" id="IPR051057">
    <property type="entry name" value="PI-PLC_domain"/>
</dbReference>
<evidence type="ECO:0000313" key="1">
    <source>
        <dbReference type="EMBL" id="KAL1131742.1"/>
    </source>
</evidence>
<dbReference type="PROSITE" id="PS50007">
    <property type="entry name" value="PIPLC_X_DOMAIN"/>
    <property type="match status" value="1"/>
</dbReference>
<reference evidence="1 2" key="1">
    <citation type="submission" date="2024-07" db="EMBL/GenBank/DDBJ databases">
        <title>Chromosome-level genome assembly of the water stick insect Ranatra chinensis (Heteroptera: Nepidae).</title>
        <authorList>
            <person name="Liu X."/>
        </authorList>
    </citation>
    <scope>NUCLEOTIDE SEQUENCE [LARGE SCALE GENOMIC DNA]</scope>
    <source>
        <strain evidence="1">Cailab_2021Rc</strain>
        <tissue evidence="1">Muscle</tissue>
    </source>
</reference>
<accession>A0ABD0YWM1</accession>
<dbReference type="Gene3D" id="3.20.20.190">
    <property type="entry name" value="Phosphatidylinositol (PI) phosphodiesterase"/>
    <property type="match status" value="1"/>
</dbReference>
<evidence type="ECO:0000313" key="2">
    <source>
        <dbReference type="Proteomes" id="UP001558652"/>
    </source>
</evidence>
<name>A0ABD0YWM1_9HEMI</name>
<dbReference type="PANTHER" id="PTHR13593">
    <property type="match status" value="1"/>
</dbReference>
<dbReference type="PANTHER" id="PTHR13593:SF103">
    <property type="entry name" value="RE10370P"/>
    <property type="match status" value="1"/>
</dbReference>